<dbReference type="EMBL" id="AP029170">
    <property type="protein sequence ID" value="BFD45355.1"/>
    <property type="molecule type" value="Genomic_DNA"/>
</dbReference>
<dbReference type="GO" id="GO:0005524">
    <property type="term" value="F:ATP binding"/>
    <property type="evidence" value="ECO:0007669"/>
    <property type="project" value="InterPro"/>
</dbReference>
<organism evidence="5">
    <name type="scientific">Candidatus Tisiphia endosymbiont of Sergentomyia squamirostris</name>
    <dbReference type="NCBI Taxonomy" id="3113639"/>
    <lineage>
        <taxon>Bacteria</taxon>
        <taxon>Pseudomonadati</taxon>
        <taxon>Pseudomonadota</taxon>
        <taxon>Alphaproteobacteria</taxon>
        <taxon>Rickettsiales</taxon>
        <taxon>Rickettsiaceae</taxon>
        <taxon>Rickettsieae</taxon>
        <taxon>Candidatus Tisiphia</taxon>
    </lineage>
</organism>
<dbReference type="PANTHER" id="PTHR31756:SF3">
    <property type="entry name" value="PYRUVATE, PHOSPHATE DIKINASE REGULATORY PROTEIN 1, CHLOROPLASTIC"/>
    <property type="match status" value="1"/>
</dbReference>
<keyword evidence="1" id="KW-0723">Serine/threonine-protein kinase</keyword>
<proteinExistence type="predicted"/>
<dbReference type="NCBIfam" id="NF003742">
    <property type="entry name" value="PRK05339.1"/>
    <property type="match status" value="1"/>
</dbReference>
<gene>
    <name evidence="5" type="ORF">DMENIID0002_00010</name>
</gene>
<reference evidence="5" key="1">
    <citation type="submission" date="2024-01" db="EMBL/GenBank/DDBJ databases">
        <title>Sequencing the genomes of a sandfly, Sergentomyia squamirostris, and its two endosymbionts.</title>
        <authorList>
            <person name="Itokawa K."/>
            <person name="Sanjoba C."/>
        </authorList>
    </citation>
    <scope>NUCLEOTIDE SEQUENCE</scope>
    <source>
        <strain evidence="5">RiSSQ</strain>
    </source>
</reference>
<keyword evidence="3" id="KW-0547">Nucleotide-binding</keyword>
<dbReference type="AlphaFoldDB" id="A0AAT9G6F5"/>
<keyword evidence="5" id="KW-0670">Pyruvate</keyword>
<keyword evidence="4" id="KW-0418">Kinase</keyword>
<dbReference type="GO" id="GO:0004674">
    <property type="term" value="F:protein serine/threonine kinase activity"/>
    <property type="evidence" value="ECO:0007669"/>
    <property type="project" value="UniProtKB-KW"/>
</dbReference>
<keyword evidence="2" id="KW-0808">Transferase</keyword>
<evidence type="ECO:0000313" key="5">
    <source>
        <dbReference type="EMBL" id="BFD45355.1"/>
    </source>
</evidence>
<evidence type="ECO:0000256" key="4">
    <source>
        <dbReference type="ARBA" id="ARBA00022777"/>
    </source>
</evidence>
<dbReference type="PANTHER" id="PTHR31756">
    <property type="entry name" value="PYRUVATE, PHOSPHATE DIKINASE REGULATORY PROTEIN 1, CHLOROPLASTIC"/>
    <property type="match status" value="1"/>
</dbReference>
<protein>
    <submittedName>
        <fullName evidence="5">Pyruvate, water dikinase regulatory protein</fullName>
    </submittedName>
</protein>
<name>A0AAT9G6F5_9RICK</name>
<sequence>MNKLIIHLVSDSSVQTVKHAANTALSQFSKIESKLYHWPMLRNAESLNEVLKKIKMKPSIVLYTILDHELRRNLTKFCYDLKIPCISVVGRIVKEISVFLGVETEESLVYDYKFDEGYFDKIHAIDYTLRHDDGQMTSELDEADIILIGPSRTSKTPTSVYLAYNGFKTANVPYIHGYPFLDLLGSITKQLVIGLIINPTRLIEIRETRMHSLQMSDNTNYTDFKTVQEECMQVKQICEQQGWSIIDVSRRSVEETAAVAMKLYYDRKKYVLNNLNTNIFK</sequence>
<evidence type="ECO:0000256" key="1">
    <source>
        <dbReference type="ARBA" id="ARBA00022527"/>
    </source>
</evidence>
<accession>A0AAT9G6F5</accession>
<evidence type="ECO:0000256" key="3">
    <source>
        <dbReference type="ARBA" id="ARBA00022741"/>
    </source>
</evidence>
<evidence type="ECO:0000256" key="2">
    <source>
        <dbReference type="ARBA" id="ARBA00022679"/>
    </source>
</evidence>
<dbReference type="Pfam" id="PF03618">
    <property type="entry name" value="Kinase-PPPase"/>
    <property type="match status" value="1"/>
</dbReference>
<dbReference type="InterPro" id="IPR005177">
    <property type="entry name" value="Kinase-pyrophosphorylase"/>
</dbReference>